<evidence type="ECO:0000313" key="1">
    <source>
        <dbReference type="EMBL" id="KAK6763764.1"/>
    </source>
</evidence>
<dbReference type="EMBL" id="JAVFWL010000006">
    <property type="protein sequence ID" value="KAK6763764.1"/>
    <property type="molecule type" value="Genomic_DNA"/>
</dbReference>
<sequence>MMICAHNARTLASGASIEDLMIQARKTNYTRGRGIGPASTCDETDVDALYAFPQSFTEKIITSTKSLLVTSTSELALQDA</sequence>
<comment type="caution">
    <text evidence="1">The sequence shown here is derived from an EMBL/GenBank/DDBJ whole genome shotgun (WGS) entry which is preliminary data.</text>
</comment>
<name>A0ABR1EMB0_NECAM</name>
<organism evidence="1 2">
    <name type="scientific">Necator americanus</name>
    <name type="common">Human hookworm</name>
    <dbReference type="NCBI Taxonomy" id="51031"/>
    <lineage>
        <taxon>Eukaryota</taxon>
        <taxon>Metazoa</taxon>
        <taxon>Ecdysozoa</taxon>
        <taxon>Nematoda</taxon>
        <taxon>Chromadorea</taxon>
        <taxon>Rhabditida</taxon>
        <taxon>Rhabditina</taxon>
        <taxon>Rhabditomorpha</taxon>
        <taxon>Strongyloidea</taxon>
        <taxon>Ancylostomatidae</taxon>
        <taxon>Bunostominae</taxon>
        <taxon>Necator</taxon>
    </lineage>
</organism>
<dbReference type="Proteomes" id="UP001303046">
    <property type="component" value="Unassembled WGS sequence"/>
</dbReference>
<gene>
    <name evidence="1" type="primary">Necator_chrX.g24357</name>
    <name evidence="1" type="ORF">RB195_024192</name>
</gene>
<accession>A0ABR1EMB0</accession>
<reference evidence="1 2" key="1">
    <citation type="submission" date="2023-08" db="EMBL/GenBank/DDBJ databases">
        <title>A Necator americanus chromosomal reference genome.</title>
        <authorList>
            <person name="Ilik V."/>
            <person name="Petrzelkova K.J."/>
            <person name="Pardy F."/>
            <person name="Fuh T."/>
            <person name="Niatou-Singa F.S."/>
            <person name="Gouil Q."/>
            <person name="Baker L."/>
            <person name="Ritchie M.E."/>
            <person name="Jex A.R."/>
            <person name="Gazzola D."/>
            <person name="Li H."/>
            <person name="Toshio Fujiwara R."/>
            <person name="Zhan B."/>
            <person name="Aroian R.V."/>
            <person name="Pafco B."/>
            <person name="Schwarz E.M."/>
        </authorList>
    </citation>
    <scope>NUCLEOTIDE SEQUENCE [LARGE SCALE GENOMIC DNA]</scope>
    <source>
        <strain evidence="1 2">Aroian</strain>
        <tissue evidence="1">Whole animal</tissue>
    </source>
</reference>
<evidence type="ECO:0000313" key="2">
    <source>
        <dbReference type="Proteomes" id="UP001303046"/>
    </source>
</evidence>
<keyword evidence="2" id="KW-1185">Reference proteome</keyword>
<proteinExistence type="predicted"/>
<protein>
    <submittedName>
        <fullName evidence="1">Uncharacterized protein</fullName>
    </submittedName>
</protein>